<organism evidence="2 3">
    <name type="scientific">Gordonia paraffinivorans</name>
    <dbReference type="NCBI Taxonomy" id="175628"/>
    <lineage>
        <taxon>Bacteria</taxon>
        <taxon>Bacillati</taxon>
        <taxon>Actinomycetota</taxon>
        <taxon>Actinomycetes</taxon>
        <taxon>Mycobacteriales</taxon>
        <taxon>Gordoniaceae</taxon>
        <taxon>Gordonia</taxon>
    </lineage>
</organism>
<gene>
    <name evidence="2" type="ORF">NCTC8139_02713</name>
</gene>
<dbReference type="AlphaFoldDB" id="A0ABD7V463"/>
<feature type="region of interest" description="Disordered" evidence="1">
    <location>
        <begin position="205"/>
        <end position="228"/>
    </location>
</feature>
<reference evidence="2 3" key="1">
    <citation type="submission" date="2019-02" db="EMBL/GenBank/DDBJ databases">
        <authorList>
            <consortium name="Pathogen Informatics"/>
        </authorList>
    </citation>
    <scope>NUCLEOTIDE SEQUENCE [LARGE SCALE GENOMIC DNA]</scope>
    <source>
        <strain evidence="2 3">3012STDY6756503</strain>
    </source>
</reference>
<protein>
    <submittedName>
        <fullName evidence="2">Uncharacterized protein</fullName>
    </submittedName>
</protein>
<comment type="caution">
    <text evidence="2">The sequence shown here is derived from an EMBL/GenBank/DDBJ whole genome shotgun (WGS) entry which is preliminary data.</text>
</comment>
<dbReference type="EMBL" id="CAACYD010000007">
    <property type="protein sequence ID" value="VFA89153.1"/>
    <property type="molecule type" value="Genomic_DNA"/>
</dbReference>
<feature type="region of interest" description="Disordered" evidence="1">
    <location>
        <begin position="18"/>
        <end position="105"/>
    </location>
</feature>
<feature type="compositionally biased region" description="Low complexity" evidence="1">
    <location>
        <begin position="54"/>
        <end position="90"/>
    </location>
</feature>
<accession>A0ABD7V463</accession>
<proteinExistence type="predicted"/>
<feature type="compositionally biased region" description="Low complexity" evidence="1">
    <location>
        <begin position="30"/>
        <end position="40"/>
    </location>
</feature>
<name>A0ABD7V463_9ACTN</name>
<dbReference type="Proteomes" id="UP000360750">
    <property type="component" value="Unassembled WGS sequence"/>
</dbReference>
<evidence type="ECO:0000313" key="3">
    <source>
        <dbReference type="Proteomes" id="UP000360750"/>
    </source>
</evidence>
<evidence type="ECO:0000313" key="2">
    <source>
        <dbReference type="EMBL" id="VFA89153.1"/>
    </source>
</evidence>
<sequence length="240" mass="25853">MSPSSSARAFLYAACRSAGVAPESEATPMSLRARSSASRSTGENAACLRRRASRSAASKAAAYSATASRYRSNSSGGQRRLRRVGSGLLRPQVVGPDPRPVEGQRQRFPHVGHERVLDEGGEIEFVGEPACVQGVVLLEGLAQLPQRCRGQPQLFGPRRRPDSLELDLVLPALLVVLRHRAHPPADHAADGEDQPPVVRREFEDSGHIDDSTARPRAPGTRGACGQPASIAPANWLWYSR</sequence>
<evidence type="ECO:0000256" key="1">
    <source>
        <dbReference type="SAM" id="MobiDB-lite"/>
    </source>
</evidence>